<dbReference type="EC" id="2.1.1.63" evidence="3"/>
<keyword evidence="4 12" id="KW-0489">Methyltransferase</keyword>
<dbReference type="InterPro" id="IPR036388">
    <property type="entry name" value="WH-like_DNA-bd_sf"/>
</dbReference>
<evidence type="ECO:0000256" key="2">
    <source>
        <dbReference type="ARBA" id="ARBA00008711"/>
    </source>
</evidence>
<dbReference type="GO" id="GO:0043565">
    <property type="term" value="F:sequence-specific DNA binding"/>
    <property type="evidence" value="ECO:0007669"/>
    <property type="project" value="InterPro"/>
</dbReference>
<reference evidence="12" key="1">
    <citation type="journal article" date="2014" name="Int. J. Syst. Evol. Microbiol.">
        <title>Complete genome sequence of Corynebacterium casei LMG S-19264T (=DSM 44701T), isolated from a smear-ripened cheese.</title>
        <authorList>
            <consortium name="US DOE Joint Genome Institute (JGI-PGF)"/>
            <person name="Walter F."/>
            <person name="Albersmeier A."/>
            <person name="Kalinowski J."/>
            <person name="Ruckert C."/>
        </authorList>
    </citation>
    <scope>NUCLEOTIDE SEQUENCE</scope>
    <source>
        <strain evidence="12">CGMCC 1.15425</strain>
    </source>
</reference>
<reference evidence="12" key="2">
    <citation type="submission" date="2020-09" db="EMBL/GenBank/DDBJ databases">
        <authorList>
            <person name="Sun Q."/>
            <person name="Zhou Y."/>
        </authorList>
    </citation>
    <scope>NUCLEOTIDE SEQUENCE</scope>
    <source>
        <strain evidence="12">CGMCC 1.15425</strain>
    </source>
</reference>
<comment type="similarity">
    <text evidence="2">Belongs to the MGMT family.</text>
</comment>
<dbReference type="InterPro" id="IPR018060">
    <property type="entry name" value="HTH_AraC"/>
</dbReference>
<keyword evidence="7" id="KW-0805">Transcription regulation</keyword>
<evidence type="ECO:0000256" key="8">
    <source>
        <dbReference type="ARBA" id="ARBA00023163"/>
    </source>
</evidence>
<dbReference type="InterPro" id="IPR009057">
    <property type="entry name" value="Homeodomain-like_sf"/>
</dbReference>
<dbReference type="PROSITE" id="PS00374">
    <property type="entry name" value="MGMT"/>
    <property type="match status" value="1"/>
</dbReference>
<organism evidence="12 13">
    <name type="scientific">Pseudohongiella nitratireducens</name>
    <dbReference type="NCBI Taxonomy" id="1768907"/>
    <lineage>
        <taxon>Bacteria</taxon>
        <taxon>Pseudomonadati</taxon>
        <taxon>Pseudomonadota</taxon>
        <taxon>Gammaproteobacteria</taxon>
        <taxon>Pseudomonadales</taxon>
        <taxon>Pseudohongiellaceae</taxon>
        <taxon>Pseudohongiella</taxon>
    </lineage>
</organism>
<dbReference type="Pfam" id="PF12833">
    <property type="entry name" value="HTH_18"/>
    <property type="match status" value="1"/>
</dbReference>
<dbReference type="PANTHER" id="PTHR10815:SF13">
    <property type="entry name" value="METHYLATED-DNA--PROTEIN-CYSTEINE METHYLTRANSFERASE"/>
    <property type="match status" value="1"/>
</dbReference>
<dbReference type="Gene3D" id="1.10.10.60">
    <property type="entry name" value="Homeodomain-like"/>
    <property type="match status" value="1"/>
</dbReference>
<keyword evidence="9" id="KW-0234">DNA repair</keyword>
<dbReference type="SUPFAM" id="SSF46689">
    <property type="entry name" value="Homeodomain-like"/>
    <property type="match status" value="1"/>
</dbReference>
<dbReference type="InterPro" id="IPR014048">
    <property type="entry name" value="MethylDNA_cys_MeTrfase_DNA-bd"/>
</dbReference>
<evidence type="ECO:0000256" key="1">
    <source>
        <dbReference type="ARBA" id="ARBA00001286"/>
    </source>
</evidence>
<comment type="caution">
    <text evidence="12">The sequence shown here is derived from an EMBL/GenBank/DDBJ whole genome shotgun (WGS) entry which is preliminary data.</text>
</comment>
<dbReference type="CDD" id="cd06445">
    <property type="entry name" value="ATase"/>
    <property type="match status" value="1"/>
</dbReference>
<dbReference type="AlphaFoldDB" id="A0A917GMH7"/>
<dbReference type="Gene3D" id="3.30.160.70">
    <property type="entry name" value="Methylated DNA-protein cysteine methyltransferase domain"/>
    <property type="match status" value="1"/>
</dbReference>
<evidence type="ECO:0000256" key="5">
    <source>
        <dbReference type="ARBA" id="ARBA00022679"/>
    </source>
</evidence>
<keyword evidence="5" id="KW-0808">Transferase</keyword>
<comment type="catalytic activity">
    <reaction evidence="1">
        <text>a 4-O-methyl-thymidine in DNA + L-cysteinyl-[protein] = a thymidine in DNA + S-methyl-L-cysteinyl-[protein]</text>
        <dbReference type="Rhea" id="RHEA:53428"/>
        <dbReference type="Rhea" id="RHEA-COMP:10131"/>
        <dbReference type="Rhea" id="RHEA-COMP:10132"/>
        <dbReference type="Rhea" id="RHEA-COMP:13555"/>
        <dbReference type="Rhea" id="RHEA-COMP:13556"/>
        <dbReference type="ChEBI" id="CHEBI:29950"/>
        <dbReference type="ChEBI" id="CHEBI:82612"/>
        <dbReference type="ChEBI" id="CHEBI:137386"/>
        <dbReference type="ChEBI" id="CHEBI:137387"/>
        <dbReference type="EC" id="2.1.1.63"/>
    </reaction>
</comment>
<comment type="catalytic activity">
    <reaction evidence="10">
        <text>a 6-O-methyl-2'-deoxyguanosine in DNA + L-cysteinyl-[protein] = S-methyl-L-cysteinyl-[protein] + a 2'-deoxyguanosine in DNA</text>
        <dbReference type="Rhea" id="RHEA:24000"/>
        <dbReference type="Rhea" id="RHEA-COMP:10131"/>
        <dbReference type="Rhea" id="RHEA-COMP:10132"/>
        <dbReference type="Rhea" id="RHEA-COMP:11367"/>
        <dbReference type="Rhea" id="RHEA-COMP:11368"/>
        <dbReference type="ChEBI" id="CHEBI:29950"/>
        <dbReference type="ChEBI" id="CHEBI:82612"/>
        <dbReference type="ChEBI" id="CHEBI:85445"/>
        <dbReference type="ChEBI" id="CHEBI:85448"/>
        <dbReference type="EC" id="2.1.1.63"/>
    </reaction>
</comment>
<dbReference type="GO" id="GO:0032259">
    <property type="term" value="P:methylation"/>
    <property type="evidence" value="ECO:0007669"/>
    <property type="project" value="UniProtKB-KW"/>
</dbReference>
<dbReference type="EMBL" id="BMIY01000002">
    <property type="protein sequence ID" value="GGG51378.1"/>
    <property type="molecule type" value="Genomic_DNA"/>
</dbReference>
<evidence type="ECO:0000256" key="9">
    <source>
        <dbReference type="ARBA" id="ARBA00023204"/>
    </source>
</evidence>
<keyword evidence="13" id="KW-1185">Reference proteome</keyword>
<dbReference type="GO" id="GO:0006281">
    <property type="term" value="P:DNA repair"/>
    <property type="evidence" value="ECO:0007669"/>
    <property type="project" value="UniProtKB-KW"/>
</dbReference>
<gene>
    <name evidence="12" type="ORF">GCM10011403_05700</name>
</gene>
<dbReference type="InterPro" id="IPR036217">
    <property type="entry name" value="MethylDNA_cys_MeTrfase_DNAb"/>
</dbReference>
<name>A0A917GMH7_9GAMM</name>
<proteinExistence type="inferred from homology"/>
<evidence type="ECO:0000313" key="12">
    <source>
        <dbReference type="EMBL" id="GGG51378.1"/>
    </source>
</evidence>
<dbReference type="GO" id="GO:0003700">
    <property type="term" value="F:DNA-binding transcription factor activity"/>
    <property type="evidence" value="ECO:0007669"/>
    <property type="project" value="InterPro"/>
</dbReference>
<dbReference type="InterPro" id="IPR036631">
    <property type="entry name" value="MGMT_N_sf"/>
</dbReference>
<evidence type="ECO:0000256" key="4">
    <source>
        <dbReference type="ARBA" id="ARBA00022603"/>
    </source>
</evidence>
<dbReference type="Gene3D" id="1.10.10.10">
    <property type="entry name" value="Winged helix-like DNA-binding domain superfamily/Winged helix DNA-binding domain"/>
    <property type="match status" value="1"/>
</dbReference>
<evidence type="ECO:0000256" key="7">
    <source>
        <dbReference type="ARBA" id="ARBA00023015"/>
    </source>
</evidence>
<sequence length="279" mass="31190">MSDYQKVAKTIDYLFHHVSEQPSLATLAGQAKLSEYHFQRVFSRMVGISPKRFLQLLTLQQAQQELINNTAVTHTSENVGLSSSSRLYDHFVTLNAVTPGEFKGQGESLTITTGIHDTLYGPIFLASTPRGICQLGFVDPKQPDAELALLQRNWPKAKIHEQTTLTATLAEQLFSPGTTNQFAPQRPLSLHVKGTNFQVAVWRALMRLPFGETATYSDIARQIERPRAVRAVASAIANNPVAWLIPCHRVIRKSGLTGEYRWGSERKKLLQQFESFTVA</sequence>
<keyword evidence="8" id="KW-0804">Transcription</keyword>
<dbReference type="PANTHER" id="PTHR10815">
    <property type="entry name" value="METHYLATED-DNA--PROTEIN-CYSTEINE METHYLTRANSFERASE"/>
    <property type="match status" value="1"/>
</dbReference>
<dbReference type="SUPFAM" id="SSF46767">
    <property type="entry name" value="Methylated DNA-protein cysteine methyltransferase, C-terminal domain"/>
    <property type="match status" value="1"/>
</dbReference>
<dbReference type="Proteomes" id="UP000627715">
    <property type="component" value="Unassembled WGS sequence"/>
</dbReference>
<dbReference type="FunFam" id="1.10.10.10:FF:000214">
    <property type="entry name" value="Methylated-DNA--protein-cysteine methyltransferase"/>
    <property type="match status" value="1"/>
</dbReference>
<evidence type="ECO:0000259" key="11">
    <source>
        <dbReference type="PROSITE" id="PS01124"/>
    </source>
</evidence>
<dbReference type="RefSeq" id="WP_068811480.1">
    <property type="nucleotide sequence ID" value="NZ_BMIY01000002.1"/>
</dbReference>
<keyword evidence="6" id="KW-0227">DNA damage</keyword>
<dbReference type="InterPro" id="IPR001497">
    <property type="entry name" value="MethylDNA_cys_MeTrfase_AS"/>
</dbReference>
<evidence type="ECO:0000256" key="3">
    <source>
        <dbReference type="ARBA" id="ARBA00011918"/>
    </source>
</evidence>
<feature type="domain" description="HTH araC/xylS-type" evidence="11">
    <location>
        <begin position="8"/>
        <end position="105"/>
    </location>
</feature>
<dbReference type="OrthoDB" id="9802228at2"/>
<evidence type="ECO:0000313" key="13">
    <source>
        <dbReference type="Proteomes" id="UP000627715"/>
    </source>
</evidence>
<dbReference type="Pfam" id="PF01035">
    <property type="entry name" value="DNA_binding_1"/>
    <property type="match status" value="1"/>
</dbReference>
<dbReference type="PROSITE" id="PS01124">
    <property type="entry name" value="HTH_ARAC_FAMILY_2"/>
    <property type="match status" value="1"/>
</dbReference>
<evidence type="ECO:0000256" key="6">
    <source>
        <dbReference type="ARBA" id="ARBA00022763"/>
    </source>
</evidence>
<dbReference type="SUPFAM" id="SSF53155">
    <property type="entry name" value="Methylated DNA-protein cysteine methyltransferase domain"/>
    <property type="match status" value="1"/>
</dbReference>
<accession>A0A917GMH7</accession>
<protein>
    <recommendedName>
        <fullName evidence="3">methylated-DNA--[protein]-cysteine S-methyltransferase</fullName>
        <ecNumber evidence="3">2.1.1.63</ecNumber>
    </recommendedName>
</protein>
<dbReference type="GO" id="GO:0003908">
    <property type="term" value="F:methylated-DNA-[protein]-cysteine S-methyltransferase activity"/>
    <property type="evidence" value="ECO:0007669"/>
    <property type="project" value="UniProtKB-EC"/>
</dbReference>
<dbReference type="SMART" id="SM00342">
    <property type="entry name" value="HTH_ARAC"/>
    <property type="match status" value="1"/>
</dbReference>
<evidence type="ECO:0000256" key="10">
    <source>
        <dbReference type="ARBA" id="ARBA00049348"/>
    </source>
</evidence>
<dbReference type="NCBIfam" id="TIGR00589">
    <property type="entry name" value="ogt"/>
    <property type="match status" value="1"/>
</dbReference>